<feature type="region of interest" description="Disordered" evidence="8">
    <location>
        <begin position="486"/>
        <end position="547"/>
    </location>
</feature>
<dbReference type="InterPro" id="IPR036168">
    <property type="entry name" value="AP2_Mu_C_sf"/>
</dbReference>
<evidence type="ECO:0000256" key="6">
    <source>
        <dbReference type="PROSITE-ProRule" id="PRU01077"/>
    </source>
</evidence>
<evidence type="ECO:0000259" key="9">
    <source>
        <dbReference type="PROSITE" id="PS51072"/>
    </source>
</evidence>
<dbReference type="PANTHER" id="PTHR23065:SF15">
    <property type="entry name" value="AT02057P"/>
    <property type="match status" value="1"/>
</dbReference>
<feature type="domain" description="MHD" evidence="9">
    <location>
        <begin position="677"/>
        <end position="945"/>
    </location>
</feature>
<evidence type="ECO:0000256" key="5">
    <source>
        <dbReference type="ARBA" id="ARBA00023176"/>
    </source>
</evidence>
<evidence type="ECO:0000256" key="3">
    <source>
        <dbReference type="ARBA" id="ARBA00022583"/>
    </source>
</evidence>
<dbReference type="InterPro" id="IPR028565">
    <property type="entry name" value="MHD"/>
</dbReference>
<dbReference type="Pfam" id="PF10291">
    <property type="entry name" value="muHD"/>
    <property type="match status" value="1"/>
</dbReference>
<feature type="compositionally biased region" description="Polar residues" evidence="8">
    <location>
        <begin position="307"/>
        <end position="322"/>
    </location>
</feature>
<dbReference type="Proteomes" id="UP001652700">
    <property type="component" value="Unplaced"/>
</dbReference>
<name>A0ABM5LAE1_DIAVI</name>
<feature type="region of interest" description="Disordered" evidence="8">
    <location>
        <begin position="260"/>
        <end position="447"/>
    </location>
</feature>
<evidence type="ECO:0000313" key="12">
    <source>
        <dbReference type="Proteomes" id="UP001652700"/>
    </source>
</evidence>
<protein>
    <recommendedName>
        <fullName evidence="13">F-BAR domain only protein 2</fullName>
    </recommendedName>
</protein>
<dbReference type="PANTHER" id="PTHR23065">
    <property type="entry name" value="PROLINE-SERINE-THREONINE PHOSPHATASE INTERACTING PROTEIN 1"/>
    <property type="match status" value="1"/>
</dbReference>
<feature type="compositionally biased region" description="Basic and acidic residues" evidence="8">
    <location>
        <begin position="374"/>
        <end position="386"/>
    </location>
</feature>
<dbReference type="PROSITE" id="PS51072">
    <property type="entry name" value="MHD"/>
    <property type="match status" value="1"/>
</dbReference>
<evidence type="ECO:0008006" key="13">
    <source>
        <dbReference type="Google" id="ProtNLM"/>
    </source>
</evidence>
<evidence type="ECO:0000256" key="2">
    <source>
        <dbReference type="ARBA" id="ARBA00011064"/>
    </source>
</evidence>
<feature type="compositionally biased region" description="Polar residues" evidence="8">
    <location>
        <begin position="332"/>
        <end position="347"/>
    </location>
</feature>
<dbReference type="SMART" id="SM00055">
    <property type="entry name" value="FCH"/>
    <property type="match status" value="1"/>
</dbReference>
<dbReference type="InterPro" id="IPR001060">
    <property type="entry name" value="FCH_dom"/>
</dbReference>
<dbReference type="PROSITE" id="PS51741">
    <property type="entry name" value="F_BAR"/>
    <property type="match status" value="1"/>
</dbReference>
<dbReference type="InterPro" id="IPR031160">
    <property type="entry name" value="F_BAR_dom"/>
</dbReference>
<feature type="compositionally biased region" description="Basic and acidic residues" evidence="8">
    <location>
        <begin position="282"/>
        <end position="291"/>
    </location>
</feature>
<evidence type="ECO:0000259" key="10">
    <source>
        <dbReference type="PROSITE" id="PS51741"/>
    </source>
</evidence>
<feature type="compositionally biased region" description="Polar residues" evidence="8">
    <location>
        <begin position="399"/>
        <end position="410"/>
    </location>
</feature>
<feature type="compositionally biased region" description="Polar residues" evidence="8">
    <location>
        <begin position="501"/>
        <end position="511"/>
    </location>
</feature>
<evidence type="ECO:0000313" key="11">
    <source>
        <dbReference type="EnsemblMetazoa" id="XP_050519403.1"/>
    </source>
</evidence>
<dbReference type="InterPro" id="IPR027267">
    <property type="entry name" value="AH/BAR_dom_sf"/>
</dbReference>
<keyword evidence="3" id="KW-0254">Endocytosis</keyword>
<dbReference type="RefSeq" id="XP_050519403.1">
    <property type="nucleotide sequence ID" value="XM_050663446.1"/>
</dbReference>
<dbReference type="SUPFAM" id="SSF49447">
    <property type="entry name" value="Second domain of Mu2 adaptin subunit (ap50) of ap2 adaptor"/>
    <property type="match status" value="1"/>
</dbReference>
<proteinExistence type="inferred from homology"/>
<evidence type="ECO:0000256" key="8">
    <source>
        <dbReference type="SAM" id="MobiDB-lite"/>
    </source>
</evidence>
<dbReference type="EnsemblMetazoa" id="XM_050663446.1">
    <property type="protein sequence ID" value="XP_050519403.1"/>
    <property type="gene ID" value="LOC114329724"/>
</dbReference>
<dbReference type="InterPro" id="IPR018808">
    <property type="entry name" value="Muniscin_C"/>
</dbReference>
<evidence type="ECO:0000256" key="7">
    <source>
        <dbReference type="SAM" id="Coils"/>
    </source>
</evidence>
<feature type="domain" description="F-BAR" evidence="10">
    <location>
        <begin position="3"/>
        <end position="249"/>
    </location>
</feature>
<dbReference type="Gene3D" id="1.20.1270.60">
    <property type="entry name" value="Arfaptin homology (AH) domain/BAR domain"/>
    <property type="match status" value="1"/>
</dbReference>
<dbReference type="SUPFAM" id="SSF103657">
    <property type="entry name" value="BAR/IMD domain-like"/>
    <property type="match status" value="1"/>
</dbReference>
<sequence>MTMEFKDYFWGEKNNGFDVLYHNMKYGLVASKEFTEFLRERSSIEENNSKLLSKLAKQTGSCCVQGTFAPLWQVLKTSAERLSVLHMQTVQKVTDLAKEVHKYTEELHKKHKLVKEEESGTLEAVQAMQTVTLNVQKSRDTYTQRNLELERLRKESTSAKEIEKAEAKLKKAQEDYKTFVEKYSSAKEDFEKKMSVTCKNFQDLEINHLIHMKDFITKYSDVVESTHQQVGTVHLEFRQQCVELTVDQLLEQFVQSKSTGLERPGTLDLEDPLLSPTTTEAESSKTTKREGNGQSESVPTHAKTSRRTTSLLNLFMSNSQGSRESRAGPCSAPSSPTTPEGEQQLTRHSNRGSKWFLRSRRDKTKQKKAKKKSKDSVDNQSNKEEKSDLEEKDDSQKSQRTAEVTDPSTQEVDEDGYVIRPEVTHNWTGEKGSFYSSSDSDSDDERERKIHVEIKPLNNGSAPMSASVDELRATVENLYLSPTGSFTRRGSNLDTDPAMKRSQSVSQQLGKPSSDLLGLNFLRSPTASNASTPTSSHPYAPLQSPSQLALNSPTLSVSSRYAATELQTLSTPELTTFSPPAPTLITPTPELGEIFSEDGEIQHPPPKHPPRQTPTPTSGYMSIPRPPSRRSDSSRTLLNQATISRADSINSLEFRTASVPIGVSRGPSPLTIGMADTIPLAVAFHEIVHSYFRGADESRCQVKMSGEMMLSFPAGIVTILANNPNPAKLVFRVKNTHRLTSILPNNQLVYLDSGQSASDHIGIEFNMFALSSLLKKQSEQNPSASYFNVDILKYQIKPKPGANSCPFQLVAYWKCSSAHTDLKIDYKYNSHAMSSPTPLLNVTIAVPVPGTVKVMQTKPTAQWPNEHNRIIWKFTELSQHSENHGVGSVAARYDLENGPGSPQTVIIQFNCEGTTLSGIDFQLVGPGYRLSLVKRRFVSGKYICDGDQKFGSGTGTPSTSSVDERNC</sequence>
<feature type="region of interest" description="Disordered" evidence="8">
    <location>
        <begin position="571"/>
        <end position="590"/>
    </location>
</feature>
<feature type="compositionally biased region" description="Basic residues" evidence="8">
    <location>
        <begin position="357"/>
        <end position="373"/>
    </location>
</feature>
<dbReference type="Pfam" id="PF22699">
    <property type="entry name" value="GMIP-like_FCH"/>
    <property type="match status" value="1"/>
</dbReference>
<comment type="subcellular location">
    <subcellularLocation>
        <location evidence="1">Membrane</location>
        <location evidence="1">Clathrin-coated pit</location>
        <topology evidence="1">Peripheral membrane protein</topology>
        <orientation evidence="1">Cytoplasmic side</orientation>
    </subcellularLocation>
</comment>
<dbReference type="CDD" id="cd07648">
    <property type="entry name" value="F-BAR_FCHO"/>
    <property type="match status" value="1"/>
</dbReference>
<evidence type="ECO:0000256" key="1">
    <source>
        <dbReference type="ARBA" id="ARBA00004283"/>
    </source>
</evidence>
<keyword evidence="12" id="KW-1185">Reference proteome</keyword>
<feature type="region of interest" description="Disordered" evidence="8">
    <location>
        <begin position="596"/>
        <end position="635"/>
    </location>
</feature>
<reference evidence="11" key="1">
    <citation type="submission" date="2025-05" db="UniProtKB">
        <authorList>
            <consortium name="EnsemblMetazoa"/>
        </authorList>
    </citation>
    <scope>IDENTIFICATION</scope>
</reference>
<dbReference type="GeneID" id="114329724"/>
<feature type="compositionally biased region" description="Low complexity" evidence="8">
    <location>
        <begin position="524"/>
        <end position="536"/>
    </location>
</feature>
<comment type="similarity">
    <text evidence="2">Belongs to the FCHO family.</text>
</comment>
<keyword evidence="5" id="KW-0168">Coated pit</keyword>
<keyword evidence="5" id="KW-0472">Membrane</keyword>
<organism evidence="11 12">
    <name type="scientific">Diabrotica virgifera virgifera</name>
    <name type="common">western corn rootworm</name>
    <dbReference type="NCBI Taxonomy" id="50390"/>
    <lineage>
        <taxon>Eukaryota</taxon>
        <taxon>Metazoa</taxon>
        <taxon>Ecdysozoa</taxon>
        <taxon>Arthropoda</taxon>
        <taxon>Hexapoda</taxon>
        <taxon>Insecta</taxon>
        <taxon>Pterygota</taxon>
        <taxon>Neoptera</taxon>
        <taxon>Endopterygota</taxon>
        <taxon>Coleoptera</taxon>
        <taxon>Polyphaga</taxon>
        <taxon>Cucujiformia</taxon>
        <taxon>Chrysomeloidea</taxon>
        <taxon>Chrysomelidae</taxon>
        <taxon>Galerucinae</taxon>
        <taxon>Diabroticina</taxon>
        <taxon>Diabroticites</taxon>
        <taxon>Diabrotica</taxon>
    </lineage>
</organism>
<keyword evidence="4 6" id="KW-0175">Coiled coil</keyword>
<accession>A0ABM5LAE1</accession>
<evidence type="ECO:0000256" key="4">
    <source>
        <dbReference type="ARBA" id="ARBA00023054"/>
    </source>
</evidence>
<dbReference type="InterPro" id="IPR054713">
    <property type="entry name" value="GMIP/FCHO2-like_FCH"/>
</dbReference>
<feature type="coiled-coil region" evidence="7">
    <location>
        <begin position="155"/>
        <end position="189"/>
    </location>
</feature>